<dbReference type="HOGENOM" id="CLU_010595_2_0_1"/>
<gene>
    <name evidence="1" type="ORF">FOTG_00075</name>
</gene>
<organism evidence="1">
    <name type="scientific">Fusarium oxysporum f. sp. vasinfectum 25433</name>
    <dbReference type="NCBI Taxonomy" id="1089449"/>
    <lineage>
        <taxon>Eukaryota</taxon>
        <taxon>Fungi</taxon>
        <taxon>Dikarya</taxon>
        <taxon>Ascomycota</taxon>
        <taxon>Pezizomycotina</taxon>
        <taxon>Sordariomycetes</taxon>
        <taxon>Hypocreomycetidae</taxon>
        <taxon>Hypocreales</taxon>
        <taxon>Nectriaceae</taxon>
        <taxon>Fusarium</taxon>
        <taxon>Fusarium oxysporum species complex</taxon>
    </lineage>
</organism>
<reference evidence="1" key="1">
    <citation type="submission" date="2011-11" db="EMBL/GenBank/DDBJ databases">
        <title>The Genome Sequence of Fusarium oxysporum Cotton.</title>
        <authorList>
            <consortium name="The Broad Institute Genome Sequencing Platform"/>
            <person name="Ma L.-J."/>
            <person name="Gale L.R."/>
            <person name="Schwartz D.C."/>
            <person name="Zhou S."/>
            <person name="Corby-Kistler H."/>
            <person name="Young S.K."/>
            <person name="Zeng Q."/>
            <person name="Gargeya S."/>
            <person name="Fitzgerald M."/>
            <person name="Haas B."/>
            <person name="Abouelleil A."/>
            <person name="Alvarado L."/>
            <person name="Arachchi H.M."/>
            <person name="Berlin A."/>
            <person name="Brown A."/>
            <person name="Chapman S.B."/>
            <person name="Chen Z."/>
            <person name="Dunbar C."/>
            <person name="Freedman E."/>
            <person name="Gearin G."/>
            <person name="Goldberg J."/>
            <person name="Griggs A."/>
            <person name="Gujja S."/>
            <person name="Heiman D."/>
            <person name="Howarth C."/>
            <person name="Larson L."/>
            <person name="Lui A."/>
            <person name="MacDonald P.J.P."/>
            <person name="Montmayeur A."/>
            <person name="Murphy C."/>
            <person name="Neiman D."/>
            <person name="Pearson M."/>
            <person name="Priest M."/>
            <person name="Roberts A."/>
            <person name="Saif S."/>
            <person name="Shea T."/>
            <person name="Shenoy N."/>
            <person name="Sisk P."/>
            <person name="Stolte C."/>
            <person name="Sykes S."/>
            <person name="Wortman J."/>
            <person name="Nusbaum C."/>
            <person name="Birren B."/>
        </authorList>
    </citation>
    <scope>NUCLEOTIDE SEQUENCE [LARGE SCALE GENOMIC DNA]</scope>
    <source>
        <strain evidence="1">25433</strain>
    </source>
</reference>
<dbReference type="AlphaFoldDB" id="X0MQ85"/>
<dbReference type="SUPFAM" id="SSF53335">
    <property type="entry name" value="S-adenosyl-L-methionine-dependent methyltransferases"/>
    <property type="match status" value="1"/>
</dbReference>
<dbReference type="EMBL" id="JH657918">
    <property type="protein sequence ID" value="EXM35621.1"/>
    <property type="molecule type" value="Genomic_DNA"/>
</dbReference>
<dbReference type="Gene3D" id="3.40.50.150">
    <property type="entry name" value="Vaccinia Virus protein VP39"/>
    <property type="match status" value="1"/>
</dbReference>
<dbReference type="CDD" id="cd02440">
    <property type="entry name" value="AdoMet_MTases"/>
    <property type="match status" value="1"/>
</dbReference>
<dbReference type="InterPro" id="IPR029063">
    <property type="entry name" value="SAM-dependent_MTases_sf"/>
</dbReference>
<sequence length="324" mass="37098">MPSDTESEEKHLENGRFYGSWKRGTYVFPIDSEELERLDIFHKCFLVARGEPFSAPITRCSPKIMDLGTGTGIWPICLAEDYLFDAQIMAIDLNQVQPALIPGGVTSKQFDIEEPIWDSLLTDCDLIHMRMLLGSIQTDLWPQIYSNVFEHLAPDHGYIEHVEIDWAPRWQGDDQPENSSFQRWSELFLSSMDKSNRSARVVPAKMQQLIKAAGFTDVKEKVIQAFVCPWTSNSYEQDVARWFNLALSRSFETLSMMPLIKKQGLTYEEVGELCARAREEICVLQNHAFCNIYVWTARKPEGCLSNAHIGQTETVDRTFDAEIN</sequence>
<proteinExistence type="predicted"/>
<dbReference type="Pfam" id="PF13489">
    <property type="entry name" value="Methyltransf_23"/>
    <property type="match status" value="1"/>
</dbReference>
<dbReference type="OrthoDB" id="2013972at2759"/>
<dbReference type="Proteomes" id="UP000030701">
    <property type="component" value="Unassembled WGS sequence"/>
</dbReference>
<evidence type="ECO:0008006" key="2">
    <source>
        <dbReference type="Google" id="ProtNLM"/>
    </source>
</evidence>
<evidence type="ECO:0000313" key="1">
    <source>
        <dbReference type="EMBL" id="EXM35621.1"/>
    </source>
</evidence>
<protein>
    <recommendedName>
        <fullName evidence="2">Secondary metabolism regulator laeA</fullName>
    </recommendedName>
</protein>
<reference evidence="1" key="2">
    <citation type="submission" date="2012-05" db="EMBL/GenBank/DDBJ databases">
        <title>The Genome Annotation of Fusarium oxysporum Cotton.</title>
        <authorList>
            <consortium name="The Broad Institute Genomics Platform"/>
            <person name="Ma L.-J."/>
            <person name="Corby-Kistler H."/>
            <person name="Broz K."/>
            <person name="Gale L.R."/>
            <person name="Jonkers W."/>
            <person name="O'Donnell K."/>
            <person name="Ploetz R."/>
            <person name="Steinberg C."/>
            <person name="Schwartz D.C."/>
            <person name="VanEtten H."/>
            <person name="Zhou S."/>
            <person name="Young S.K."/>
            <person name="Zeng Q."/>
            <person name="Gargeya S."/>
            <person name="Fitzgerald M."/>
            <person name="Abouelleil A."/>
            <person name="Alvarado L."/>
            <person name="Chapman S.B."/>
            <person name="Gainer-Dewar J."/>
            <person name="Goldberg J."/>
            <person name="Griggs A."/>
            <person name="Gujja S."/>
            <person name="Hansen M."/>
            <person name="Howarth C."/>
            <person name="Imamovic A."/>
            <person name="Ireland A."/>
            <person name="Larimer J."/>
            <person name="McCowan C."/>
            <person name="Murphy C."/>
            <person name="Pearson M."/>
            <person name="Poon T.W."/>
            <person name="Priest M."/>
            <person name="Roberts A."/>
            <person name="Saif S."/>
            <person name="Shea T."/>
            <person name="Sykes S."/>
            <person name="Wortman J."/>
            <person name="Nusbaum C."/>
            <person name="Birren B."/>
        </authorList>
    </citation>
    <scope>NUCLEOTIDE SEQUENCE</scope>
    <source>
        <strain evidence="1">25433</strain>
    </source>
</reference>
<accession>X0MQ85</accession>
<name>X0MQ85_FUSOX</name>